<keyword evidence="9" id="KW-0753">Steroid metabolism</keyword>
<keyword evidence="8" id="KW-1207">Sterol metabolism</keyword>
<dbReference type="Pfam" id="PF00288">
    <property type="entry name" value="GHMP_kinases_N"/>
    <property type="match status" value="1"/>
</dbReference>
<dbReference type="PIRSF" id="PIRSF010376">
    <property type="entry name" value="IspE"/>
    <property type="match status" value="1"/>
</dbReference>
<keyword evidence="4" id="KW-0547">Nucleotide-binding</keyword>
<feature type="domain" description="GHMP kinase N-terminal" evidence="11">
    <location>
        <begin position="67"/>
        <end position="144"/>
    </location>
</feature>
<dbReference type="OrthoDB" id="3191556at2759"/>
<keyword evidence="6" id="KW-0067">ATP-binding</keyword>
<gene>
    <name evidence="13" type="ORF">A1O5_12216</name>
</gene>
<evidence type="ECO:0000256" key="5">
    <source>
        <dbReference type="ARBA" id="ARBA00022777"/>
    </source>
</evidence>
<evidence type="ECO:0000313" key="13">
    <source>
        <dbReference type="EMBL" id="EXJ59335.1"/>
    </source>
</evidence>
<protein>
    <recommendedName>
        <fullName evidence="2">4-(cytidine 5'-diphospho)-2-C-methyl-D-erythritol kinase</fullName>
        <ecNumber evidence="2">2.7.1.148</ecNumber>
    </recommendedName>
    <alternativeName>
        <fullName evidence="10">4-(cytidine-5'-diphospho)-2-C-methyl-D-erythritol kinase</fullName>
    </alternativeName>
</protein>
<comment type="similarity">
    <text evidence="1">Belongs to the GHMP kinase family. IspE subfamily.</text>
</comment>
<evidence type="ECO:0000259" key="11">
    <source>
        <dbReference type="Pfam" id="PF00288"/>
    </source>
</evidence>
<reference evidence="13 14" key="1">
    <citation type="submission" date="2013-03" db="EMBL/GenBank/DDBJ databases">
        <title>The Genome Sequence of Cladophialophora psammophila CBS 110553.</title>
        <authorList>
            <consortium name="The Broad Institute Genomics Platform"/>
            <person name="Cuomo C."/>
            <person name="de Hoog S."/>
            <person name="Gorbushina A."/>
            <person name="Walker B."/>
            <person name="Young S.K."/>
            <person name="Zeng Q."/>
            <person name="Gargeya S."/>
            <person name="Fitzgerald M."/>
            <person name="Haas B."/>
            <person name="Abouelleil A."/>
            <person name="Allen A.W."/>
            <person name="Alvarado L."/>
            <person name="Arachchi H.M."/>
            <person name="Berlin A.M."/>
            <person name="Chapman S.B."/>
            <person name="Gainer-Dewar J."/>
            <person name="Goldberg J."/>
            <person name="Griggs A."/>
            <person name="Gujja S."/>
            <person name="Hansen M."/>
            <person name="Howarth C."/>
            <person name="Imamovic A."/>
            <person name="Ireland A."/>
            <person name="Larimer J."/>
            <person name="McCowan C."/>
            <person name="Murphy C."/>
            <person name="Pearson M."/>
            <person name="Poon T.W."/>
            <person name="Priest M."/>
            <person name="Roberts A."/>
            <person name="Saif S."/>
            <person name="Shea T."/>
            <person name="Sisk P."/>
            <person name="Sykes S."/>
            <person name="Wortman J."/>
            <person name="Nusbaum C."/>
            <person name="Birren B."/>
        </authorList>
    </citation>
    <scope>NUCLEOTIDE SEQUENCE [LARGE SCALE GENOMIC DNA]</scope>
    <source>
        <strain evidence="13 14">CBS 110553</strain>
    </source>
</reference>
<evidence type="ECO:0000256" key="9">
    <source>
        <dbReference type="ARBA" id="ARBA00023221"/>
    </source>
</evidence>
<dbReference type="GeneID" id="19196902"/>
<dbReference type="InterPro" id="IPR006204">
    <property type="entry name" value="GHMP_kinase_N_dom"/>
</dbReference>
<proteinExistence type="inferred from homology"/>
<dbReference type="Gene3D" id="3.30.70.890">
    <property type="entry name" value="GHMP kinase, C-terminal domain"/>
    <property type="match status" value="1"/>
</dbReference>
<name>W9W2X6_9EURO</name>
<dbReference type="GO" id="GO:0005524">
    <property type="term" value="F:ATP binding"/>
    <property type="evidence" value="ECO:0007669"/>
    <property type="project" value="UniProtKB-KW"/>
</dbReference>
<dbReference type="SUPFAM" id="SSF55060">
    <property type="entry name" value="GHMP Kinase, C-terminal domain"/>
    <property type="match status" value="1"/>
</dbReference>
<dbReference type="InterPro" id="IPR036554">
    <property type="entry name" value="GHMP_kinase_C_sf"/>
</dbReference>
<dbReference type="Proteomes" id="UP000019471">
    <property type="component" value="Unassembled WGS sequence"/>
</dbReference>
<dbReference type="InterPro" id="IPR013750">
    <property type="entry name" value="GHMP_kinase_C_dom"/>
</dbReference>
<evidence type="ECO:0000256" key="7">
    <source>
        <dbReference type="ARBA" id="ARBA00023011"/>
    </source>
</evidence>
<dbReference type="InterPro" id="IPR020568">
    <property type="entry name" value="Ribosomal_Su5_D2-typ_SF"/>
</dbReference>
<dbReference type="EMBL" id="AMGX01000032">
    <property type="protein sequence ID" value="EXJ59335.1"/>
    <property type="molecule type" value="Genomic_DNA"/>
</dbReference>
<dbReference type="EC" id="2.7.1.148" evidence="2"/>
<dbReference type="PANTHER" id="PTHR43527:SF2">
    <property type="entry name" value="4-DIPHOSPHOCYTIDYL-2-C-METHYL-D-ERYTHRITOL KINASE, CHLOROPLASTIC"/>
    <property type="match status" value="1"/>
</dbReference>
<dbReference type="HAMAP" id="MF_00061">
    <property type="entry name" value="IspE"/>
    <property type="match status" value="1"/>
</dbReference>
<evidence type="ECO:0000256" key="8">
    <source>
        <dbReference type="ARBA" id="ARBA00023166"/>
    </source>
</evidence>
<dbReference type="InterPro" id="IPR014721">
    <property type="entry name" value="Ribsml_uS5_D2-typ_fold_subgr"/>
</dbReference>
<dbReference type="Gene3D" id="3.30.230.10">
    <property type="match status" value="1"/>
</dbReference>
<evidence type="ECO:0000256" key="4">
    <source>
        <dbReference type="ARBA" id="ARBA00022741"/>
    </source>
</evidence>
<evidence type="ECO:0000256" key="2">
    <source>
        <dbReference type="ARBA" id="ARBA00012052"/>
    </source>
</evidence>
<keyword evidence="14" id="KW-1185">Reference proteome</keyword>
<keyword evidence="9" id="KW-0443">Lipid metabolism</keyword>
<dbReference type="NCBIfam" id="TIGR00154">
    <property type="entry name" value="ispE"/>
    <property type="match status" value="1"/>
</dbReference>
<dbReference type="STRING" id="1182543.W9W2X6"/>
<keyword evidence="3" id="KW-0808">Transferase</keyword>
<dbReference type="PANTHER" id="PTHR43527">
    <property type="entry name" value="4-DIPHOSPHOCYTIDYL-2-C-METHYL-D-ERYTHRITOL KINASE, CHLOROPLASTIC"/>
    <property type="match status" value="1"/>
</dbReference>
<comment type="caution">
    <text evidence="13">The sequence shown here is derived from an EMBL/GenBank/DDBJ whole genome shotgun (WGS) entry which is preliminary data.</text>
</comment>
<dbReference type="HOGENOM" id="CLU_053057_1_1_1"/>
<evidence type="ECO:0000256" key="6">
    <source>
        <dbReference type="ARBA" id="ARBA00022840"/>
    </source>
</evidence>
<dbReference type="AlphaFoldDB" id="W9W2X6"/>
<sequence>MLRVPAKLNLHLQVGLRREDGYHDITTAYQAVSLYDIVKISLTEASRGVTITVTGVDSDRIPTDSRNLVVRAAQALSSHIGIDPNLHFELIKSIPTGGGLGGGSADAAAALVGSNILWKAGADEDCLLAIAARIGEDVPFFVKGVVAISTGHMQPPMSLKHGNHIWYWVLGILPSGLSTKEVFEKHDEVSATRVFCEETYRYRRERCVKTAWGSTPPHLLIASLLNDLEEASIELLPSIGRALSAGKNAGALASLLAGSGSACAFLARSEDHARGLVLKLQEINIFRQIALVIGPVGGVRVLG</sequence>
<feature type="domain" description="GHMP kinase C-terminal" evidence="12">
    <location>
        <begin position="226"/>
        <end position="282"/>
    </location>
</feature>
<dbReference type="InterPro" id="IPR004424">
    <property type="entry name" value="IspE"/>
</dbReference>
<evidence type="ECO:0000256" key="1">
    <source>
        <dbReference type="ARBA" id="ARBA00009684"/>
    </source>
</evidence>
<keyword evidence="5 13" id="KW-0418">Kinase</keyword>
<dbReference type="Pfam" id="PF08544">
    <property type="entry name" value="GHMP_kinases_C"/>
    <property type="match status" value="1"/>
</dbReference>
<evidence type="ECO:0000256" key="10">
    <source>
        <dbReference type="ARBA" id="ARBA00032554"/>
    </source>
</evidence>
<dbReference type="RefSeq" id="XP_007750975.1">
    <property type="nucleotide sequence ID" value="XM_007752785.1"/>
</dbReference>
<evidence type="ECO:0000256" key="3">
    <source>
        <dbReference type="ARBA" id="ARBA00022679"/>
    </source>
</evidence>
<evidence type="ECO:0000259" key="12">
    <source>
        <dbReference type="Pfam" id="PF08544"/>
    </source>
</evidence>
<dbReference type="GO" id="GO:0016114">
    <property type="term" value="P:terpenoid biosynthetic process"/>
    <property type="evidence" value="ECO:0007669"/>
    <property type="project" value="InterPro"/>
</dbReference>
<dbReference type="SUPFAM" id="SSF54211">
    <property type="entry name" value="Ribosomal protein S5 domain 2-like"/>
    <property type="match status" value="1"/>
</dbReference>
<dbReference type="GO" id="GO:0050515">
    <property type="term" value="F:4-(cytidine 5'-diphospho)-2-C-methyl-D-erythritol kinase activity"/>
    <property type="evidence" value="ECO:0007669"/>
    <property type="project" value="UniProtKB-EC"/>
</dbReference>
<organism evidence="13 14">
    <name type="scientific">Cladophialophora psammophila CBS 110553</name>
    <dbReference type="NCBI Taxonomy" id="1182543"/>
    <lineage>
        <taxon>Eukaryota</taxon>
        <taxon>Fungi</taxon>
        <taxon>Dikarya</taxon>
        <taxon>Ascomycota</taxon>
        <taxon>Pezizomycotina</taxon>
        <taxon>Eurotiomycetes</taxon>
        <taxon>Chaetothyriomycetidae</taxon>
        <taxon>Chaetothyriales</taxon>
        <taxon>Herpotrichiellaceae</taxon>
        <taxon>Cladophialophora</taxon>
    </lineage>
</organism>
<keyword evidence="7" id="KW-0752">Steroid biosynthesis</keyword>
<keyword evidence="7" id="KW-0444">Lipid biosynthesis</keyword>
<dbReference type="GO" id="GO:0016126">
    <property type="term" value="P:sterol biosynthetic process"/>
    <property type="evidence" value="ECO:0007669"/>
    <property type="project" value="UniProtKB-KW"/>
</dbReference>
<keyword evidence="7" id="KW-0756">Sterol biosynthesis</keyword>
<accession>W9W2X6</accession>
<evidence type="ECO:0000313" key="14">
    <source>
        <dbReference type="Proteomes" id="UP000019471"/>
    </source>
</evidence>